<evidence type="ECO:0000259" key="11">
    <source>
        <dbReference type="PROSITE" id="PS50113"/>
    </source>
</evidence>
<dbReference type="SMART" id="SM00388">
    <property type="entry name" value="HisKA"/>
    <property type="match status" value="1"/>
</dbReference>
<feature type="domain" description="PAS" evidence="10">
    <location>
        <begin position="410"/>
        <end position="480"/>
    </location>
</feature>
<dbReference type="SMART" id="SM00086">
    <property type="entry name" value="PAC"/>
    <property type="match status" value="1"/>
</dbReference>
<keyword evidence="4" id="KW-0808">Transferase</keyword>
<dbReference type="Pfam" id="PF02518">
    <property type="entry name" value="HATPase_c"/>
    <property type="match status" value="1"/>
</dbReference>
<dbReference type="SUPFAM" id="SSF141868">
    <property type="entry name" value="EAL domain-like"/>
    <property type="match status" value="1"/>
</dbReference>
<dbReference type="EC" id="2.7.13.3" evidence="2"/>
<evidence type="ECO:0000256" key="4">
    <source>
        <dbReference type="ARBA" id="ARBA00022679"/>
    </source>
</evidence>
<dbReference type="InterPro" id="IPR001633">
    <property type="entry name" value="EAL_dom"/>
</dbReference>
<dbReference type="InterPro" id="IPR000014">
    <property type="entry name" value="PAS"/>
</dbReference>
<dbReference type="NCBIfam" id="TIGR00229">
    <property type="entry name" value="sensory_box"/>
    <property type="match status" value="1"/>
</dbReference>
<evidence type="ECO:0000259" key="9">
    <source>
        <dbReference type="PROSITE" id="PS50109"/>
    </source>
</evidence>
<dbReference type="InterPro" id="IPR003594">
    <property type="entry name" value="HATPase_dom"/>
</dbReference>
<dbReference type="Gene3D" id="3.30.450.20">
    <property type="entry name" value="PAS domain"/>
    <property type="match status" value="2"/>
</dbReference>
<dbReference type="CDD" id="cd00130">
    <property type="entry name" value="PAS"/>
    <property type="match status" value="1"/>
</dbReference>
<dbReference type="PROSITE" id="PS50113">
    <property type="entry name" value="PAC"/>
    <property type="match status" value="1"/>
</dbReference>
<evidence type="ECO:0000256" key="8">
    <source>
        <dbReference type="ARBA" id="ARBA00023012"/>
    </source>
</evidence>
<dbReference type="SUPFAM" id="SSF47384">
    <property type="entry name" value="Homodimeric domain of signal transducing histidine kinase"/>
    <property type="match status" value="1"/>
</dbReference>
<feature type="domain" description="Histidine kinase" evidence="9">
    <location>
        <begin position="548"/>
        <end position="750"/>
    </location>
</feature>
<dbReference type="SUPFAM" id="SSF55874">
    <property type="entry name" value="ATPase domain of HSP90 chaperone/DNA topoisomerase II/histidine kinase"/>
    <property type="match status" value="1"/>
</dbReference>
<dbReference type="PROSITE" id="PS50112">
    <property type="entry name" value="PAS"/>
    <property type="match status" value="1"/>
</dbReference>
<keyword evidence="6" id="KW-0418">Kinase</keyword>
<dbReference type="InterPro" id="IPR003661">
    <property type="entry name" value="HisK_dim/P_dom"/>
</dbReference>
<organism evidence="13 14">
    <name type="scientific">Brevibacillus centrosporus</name>
    <dbReference type="NCBI Taxonomy" id="54910"/>
    <lineage>
        <taxon>Bacteria</taxon>
        <taxon>Bacillati</taxon>
        <taxon>Bacillota</taxon>
        <taxon>Bacilli</taxon>
        <taxon>Bacillales</taxon>
        <taxon>Paenibacillaceae</taxon>
        <taxon>Brevibacillus</taxon>
    </lineage>
</organism>
<evidence type="ECO:0000259" key="10">
    <source>
        <dbReference type="PROSITE" id="PS50112"/>
    </source>
</evidence>
<evidence type="ECO:0000256" key="6">
    <source>
        <dbReference type="ARBA" id="ARBA00022777"/>
    </source>
</evidence>
<dbReference type="Pfam" id="PF00512">
    <property type="entry name" value="HisKA"/>
    <property type="match status" value="1"/>
</dbReference>
<evidence type="ECO:0000313" key="13">
    <source>
        <dbReference type="EMBL" id="SFK17997.1"/>
    </source>
</evidence>
<evidence type="ECO:0000256" key="5">
    <source>
        <dbReference type="ARBA" id="ARBA00022741"/>
    </source>
</evidence>
<dbReference type="PANTHER" id="PTHR44757:SF2">
    <property type="entry name" value="BIOFILM ARCHITECTURE MAINTENANCE PROTEIN MBAA"/>
    <property type="match status" value="1"/>
</dbReference>
<evidence type="ECO:0000259" key="12">
    <source>
        <dbReference type="PROSITE" id="PS50883"/>
    </source>
</evidence>
<accession>A0A1I3XEN8</accession>
<gene>
    <name evidence="13" type="ORF">SAMN05518846_109201</name>
</gene>
<dbReference type="Proteomes" id="UP000198915">
    <property type="component" value="Unassembled WGS sequence"/>
</dbReference>
<dbReference type="CDD" id="cd00082">
    <property type="entry name" value="HisKA"/>
    <property type="match status" value="1"/>
</dbReference>
<comment type="catalytic activity">
    <reaction evidence="1">
        <text>ATP + protein L-histidine = ADP + protein N-phospho-L-histidine.</text>
        <dbReference type="EC" id="2.7.13.3"/>
    </reaction>
</comment>
<dbReference type="PANTHER" id="PTHR44757">
    <property type="entry name" value="DIGUANYLATE CYCLASE DGCP"/>
    <property type="match status" value="1"/>
</dbReference>
<dbReference type="InterPro" id="IPR035965">
    <property type="entry name" value="PAS-like_dom_sf"/>
</dbReference>
<dbReference type="PROSITE" id="PS50109">
    <property type="entry name" value="HIS_KIN"/>
    <property type="match status" value="1"/>
</dbReference>
<keyword evidence="8" id="KW-0902">Two-component regulatory system</keyword>
<name>A0A1I3XEN8_9BACL</name>
<dbReference type="Gene3D" id="1.10.287.130">
    <property type="match status" value="1"/>
</dbReference>
<proteinExistence type="predicted"/>
<dbReference type="InterPro" id="IPR005467">
    <property type="entry name" value="His_kinase_dom"/>
</dbReference>
<reference evidence="14" key="1">
    <citation type="submission" date="2016-10" db="EMBL/GenBank/DDBJ databases">
        <authorList>
            <person name="Varghese N."/>
            <person name="Submissions S."/>
        </authorList>
    </citation>
    <scope>NUCLEOTIDE SEQUENCE [LARGE SCALE GENOMIC DNA]</scope>
    <source>
        <strain evidence="14">OK042</strain>
    </source>
</reference>
<dbReference type="Pfam" id="PF13426">
    <property type="entry name" value="PAS_9"/>
    <property type="match status" value="1"/>
</dbReference>
<keyword evidence="5" id="KW-0547">Nucleotide-binding</keyword>
<feature type="domain" description="PAC" evidence="11">
    <location>
        <begin position="483"/>
        <end position="535"/>
    </location>
</feature>
<dbReference type="STRING" id="1884381.SAMN05518846_109201"/>
<dbReference type="InterPro" id="IPR052155">
    <property type="entry name" value="Biofilm_reg_signaling"/>
</dbReference>
<dbReference type="InterPro" id="IPR036890">
    <property type="entry name" value="HATPase_C_sf"/>
</dbReference>
<dbReference type="CDD" id="cd01948">
    <property type="entry name" value="EAL"/>
    <property type="match status" value="1"/>
</dbReference>
<keyword evidence="7" id="KW-0067">ATP-binding</keyword>
<dbReference type="InterPro" id="IPR036097">
    <property type="entry name" value="HisK_dim/P_sf"/>
</dbReference>
<dbReference type="SMART" id="SM00091">
    <property type="entry name" value="PAS"/>
    <property type="match status" value="1"/>
</dbReference>
<protein>
    <recommendedName>
        <fullName evidence="2">histidine kinase</fullName>
        <ecNumber evidence="2">2.7.13.3</ecNumber>
    </recommendedName>
</protein>
<evidence type="ECO:0000256" key="1">
    <source>
        <dbReference type="ARBA" id="ARBA00000085"/>
    </source>
</evidence>
<dbReference type="SMART" id="SM00052">
    <property type="entry name" value="EAL"/>
    <property type="match status" value="1"/>
</dbReference>
<dbReference type="SMART" id="SM00387">
    <property type="entry name" value="HATPase_c"/>
    <property type="match status" value="1"/>
</dbReference>
<keyword evidence="14" id="KW-1185">Reference proteome</keyword>
<evidence type="ECO:0000256" key="3">
    <source>
        <dbReference type="ARBA" id="ARBA00022553"/>
    </source>
</evidence>
<dbReference type="InterPro" id="IPR004358">
    <property type="entry name" value="Sig_transdc_His_kin-like_C"/>
</dbReference>
<dbReference type="EMBL" id="FORT01000009">
    <property type="protein sequence ID" value="SFK17997.1"/>
    <property type="molecule type" value="Genomic_DNA"/>
</dbReference>
<dbReference type="GO" id="GO:0005524">
    <property type="term" value="F:ATP binding"/>
    <property type="evidence" value="ECO:0007669"/>
    <property type="project" value="UniProtKB-KW"/>
</dbReference>
<dbReference type="Gene3D" id="3.20.20.450">
    <property type="entry name" value="EAL domain"/>
    <property type="match status" value="1"/>
</dbReference>
<evidence type="ECO:0000256" key="7">
    <source>
        <dbReference type="ARBA" id="ARBA00022840"/>
    </source>
</evidence>
<dbReference type="Pfam" id="PF00563">
    <property type="entry name" value="EAL"/>
    <property type="match status" value="1"/>
</dbReference>
<evidence type="ECO:0000313" key="14">
    <source>
        <dbReference type="Proteomes" id="UP000198915"/>
    </source>
</evidence>
<feature type="domain" description="EAL" evidence="12">
    <location>
        <begin position="13"/>
        <end position="262"/>
    </location>
</feature>
<evidence type="ECO:0000256" key="2">
    <source>
        <dbReference type="ARBA" id="ARBA00012438"/>
    </source>
</evidence>
<dbReference type="SUPFAM" id="SSF55785">
    <property type="entry name" value="PYP-like sensor domain (PAS domain)"/>
    <property type="match status" value="2"/>
</dbReference>
<dbReference type="InterPro" id="IPR035919">
    <property type="entry name" value="EAL_sf"/>
</dbReference>
<dbReference type="InterPro" id="IPR001610">
    <property type="entry name" value="PAC"/>
</dbReference>
<sequence length="755" mass="85577">MQIWQQRDERCIADDYDSELILALERQEFLLHYQPVIDLRTGKIVGAEAFLRWNHPRRGLLVAREFLSGVQQASTLFSIQEWVIQRVCMQNKKWQESGFSPFPVSVNLSLLSLVHDDLVTVVERVLEASGLEPRWLELELTEDMAFDAEQALEILLQLKRIGVTISIDDFGRGYSSLSQLKRFPVDKLKIDQSFVQDQAEEMVVTAIIGMAKSLRLQVVAEGVESKEQLHFLQKHMCDAAQGFFIARPVAAQELLMNMALAQEIVDKHGNGLRSNEAAHEPWRAIHTRCELGNLLKNQQGMIFTFRKIGDKFIHTLCEGELMHRAGLMSEQVVGKELKEFLTALEAERKTRYYERAWSGEENINYEGLTNGVYYLAALRPTFQNGAVKEVIASCVDITNLKRAEAKMRESEAKYRVIAENVSDIIVVLDQRGMVTYTSPSVSSILGISPEEVHDKHMLTFILPDEKERVLKHVEEMIKWKLPQQLVFSGKHRNGSKLILEAKGSPVFDCQGEVQQMIFLIRNITAQVHAEEFLRKIDKLAAVGQLAAGVAHEIWNPVTSIKGFVQLLKQDRGKKEYFDIILAEFQQLENTLREFVFLSGQRCLLEEQVELSTILVSVVGQLQEATVLYDLKLDLDGESSKIRCNPGQIRQLFLNLLTNAMDAMPGGGTIQVGMFNEGSDKVKIRIVDEGCGMSQDRLNRLGEPFYSTKEKGIGLGLMVSYKIIEYHQGYVHFSSDPQKGTTVEVVFPIEKVRSVT</sequence>
<dbReference type="Gene3D" id="3.30.565.10">
    <property type="entry name" value="Histidine kinase-like ATPase, C-terminal domain"/>
    <property type="match status" value="1"/>
</dbReference>
<dbReference type="PRINTS" id="PR00344">
    <property type="entry name" value="BCTRLSENSOR"/>
</dbReference>
<keyword evidence="3" id="KW-0597">Phosphoprotein</keyword>
<dbReference type="RefSeq" id="WP_258957764.1">
    <property type="nucleotide sequence ID" value="NZ_FORT01000009.1"/>
</dbReference>
<dbReference type="InterPro" id="IPR000700">
    <property type="entry name" value="PAS-assoc_C"/>
</dbReference>
<dbReference type="PROSITE" id="PS50883">
    <property type="entry name" value="EAL"/>
    <property type="match status" value="1"/>
</dbReference>
<dbReference type="GO" id="GO:0000155">
    <property type="term" value="F:phosphorelay sensor kinase activity"/>
    <property type="evidence" value="ECO:0007669"/>
    <property type="project" value="InterPro"/>
</dbReference>
<dbReference type="AlphaFoldDB" id="A0A1I3XEN8"/>